<dbReference type="Proteomes" id="UP000276232">
    <property type="component" value="Unassembled WGS sequence"/>
</dbReference>
<dbReference type="PANTHER" id="PTHR43046:SF14">
    <property type="entry name" value="MUTT_NUDIX FAMILY PROTEIN"/>
    <property type="match status" value="1"/>
</dbReference>
<proteinExistence type="inferred from homology"/>
<evidence type="ECO:0000313" key="7">
    <source>
        <dbReference type="Proteomes" id="UP000276232"/>
    </source>
</evidence>
<dbReference type="PROSITE" id="PS51462">
    <property type="entry name" value="NUDIX"/>
    <property type="match status" value="1"/>
</dbReference>
<dbReference type="EMBL" id="RJKN01000004">
    <property type="protein sequence ID" value="ROP43145.1"/>
    <property type="molecule type" value="Genomic_DNA"/>
</dbReference>
<reference evidence="6 7" key="1">
    <citation type="journal article" date="2015" name="Stand. Genomic Sci.">
        <title>Genomic Encyclopedia of Bacterial and Archaeal Type Strains, Phase III: the genomes of soil and plant-associated and newly described type strains.</title>
        <authorList>
            <person name="Whitman W.B."/>
            <person name="Woyke T."/>
            <person name="Klenk H.P."/>
            <person name="Zhou Y."/>
            <person name="Lilburn T.G."/>
            <person name="Beck B.J."/>
            <person name="De Vos P."/>
            <person name="Vandamme P."/>
            <person name="Eisen J.A."/>
            <person name="Garrity G."/>
            <person name="Hugenholtz P."/>
            <person name="Kyrpides N.C."/>
        </authorList>
    </citation>
    <scope>NUCLEOTIDE SEQUENCE [LARGE SCALE GENOMIC DNA]</scope>
    <source>
        <strain evidence="6 7">CECT 7306</strain>
    </source>
</reference>
<dbReference type="Pfam" id="PF00293">
    <property type="entry name" value="NUDIX"/>
    <property type="match status" value="1"/>
</dbReference>
<sequence length="169" mass="17547">MTDPAPEPARVSAAPADEQAVRRQRVAAYVLCRRGGTVLLTRLSPGTPRPGVWTLPGGGLEHGEHPRVGAHREAQEETGLEVVVGEVLDVGSTHFTGRSPAGRLEDFHGISVVFSATTEDTREPEVLDVGGTSDAAAWVPVADVEAGRVVVGDVVAMALDAAARTAPTA</sequence>
<dbReference type="AlphaFoldDB" id="A0A3N1HL07"/>
<protein>
    <submittedName>
        <fullName evidence="6">ADP-ribose pyrophosphatase YjhB (NUDIX family)</fullName>
    </submittedName>
</protein>
<dbReference type="InterPro" id="IPR015797">
    <property type="entry name" value="NUDIX_hydrolase-like_dom_sf"/>
</dbReference>
<dbReference type="InterPro" id="IPR000086">
    <property type="entry name" value="NUDIX_hydrolase_dom"/>
</dbReference>
<dbReference type="InterPro" id="IPR020084">
    <property type="entry name" value="NUDIX_hydrolase_CS"/>
</dbReference>
<feature type="domain" description="Nudix hydrolase" evidence="5">
    <location>
        <begin position="21"/>
        <end position="163"/>
    </location>
</feature>
<dbReference type="RefSeq" id="WP_158674252.1">
    <property type="nucleotide sequence ID" value="NZ_RJKN01000004.1"/>
</dbReference>
<comment type="caution">
    <text evidence="6">The sequence shown here is derived from an EMBL/GenBank/DDBJ whole genome shotgun (WGS) entry which is preliminary data.</text>
</comment>
<dbReference type="CDD" id="cd02883">
    <property type="entry name" value="NUDIX_Hydrolase"/>
    <property type="match status" value="1"/>
</dbReference>
<dbReference type="PROSITE" id="PS00893">
    <property type="entry name" value="NUDIX_BOX"/>
    <property type="match status" value="1"/>
</dbReference>
<keyword evidence="7" id="KW-1185">Reference proteome</keyword>
<comment type="cofactor">
    <cofactor evidence="1">
        <name>Mg(2+)</name>
        <dbReference type="ChEBI" id="CHEBI:18420"/>
    </cofactor>
</comment>
<dbReference type="PRINTS" id="PR00502">
    <property type="entry name" value="NUDIXFAMILY"/>
</dbReference>
<dbReference type="InterPro" id="IPR020476">
    <property type="entry name" value="Nudix_hydrolase"/>
</dbReference>
<dbReference type="SUPFAM" id="SSF55811">
    <property type="entry name" value="Nudix"/>
    <property type="match status" value="1"/>
</dbReference>
<evidence type="ECO:0000256" key="3">
    <source>
        <dbReference type="ARBA" id="ARBA00022801"/>
    </source>
</evidence>
<dbReference type="OrthoDB" id="9804442at2"/>
<evidence type="ECO:0000313" key="6">
    <source>
        <dbReference type="EMBL" id="ROP43145.1"/>
    </source>
</evidence>
<evidence type="ECO:0000259" key="5">
    <source>
        <dbReference type="PROSITE" id="PS51462"/>
    </source>
</evidence>
<evidence type="ECO:0000256" key="2">
    <source>
        <dbReference type="ARBA" id="ARBA00005582"/>
    </source>
</evidence>
<dbReference type="GO" id="GO:0016787">
    <property type="term" value="F:hydrolase activity"/>
    <property type="evidence" value="ECO:0007669"/>
    <property type="project" value="UniProtKB-KW"/>
</dbReference>
<dbReference type="PANTHER" id="PTHR43046">
    <property type="entry name" value="GDP-MANNOSE MANNOSYL HYDROLASE"/>
    <property type="match status" value="1"/>
</dbReference>
<comment type="similarity">
    <text evidence="2 4">Belongs to the Nudix hydrolase family.</text>
</comment>
<evidence type="ECO:0000256" key="4">
    <source>
        <dbReference type="RuleBase" id="RU003476"/>
    </source>
</evidence>
<accession>A0A3N1HL07</accession>
<dbReference type="InParanoid" id="A0A3N1HL07"/>
<gene>
    <name evidence="6" type="ORF">EDC03_1741</name>
</gene>
<dbReference type="Gene3D" id="3.90.79.10">
    <property type="entry name" value="Nucleoside Triphosphate Pyrophosphohydrolase"/>
    <property type="match status" value="1"/>
</dbReference>
<keyword evidence="3 4" id="KW-0378">Hydrolase</keyword>
<organism evidence="6 7">
    <name type="scientific">Pseudokineococcus lusitanus</name>
    <dbReference type="NCBI Taxonomy" id="763993"/>
    <lineage>
        <taxon>Bacteria</taxon>
        <taxon>Bacillati</taxon>
        <taxon>Actinomycetota</taxon>
        <taxon>Actinomycetes</taxon>
        <taxon>Kineosporiales</taxon>
        <taxon>Kineosporiaceae</taxon>
        <taxon>Pseudokineococcus</taxon>
    </lineage>
</organism>
<name>A0A3N1HL07_9ACTN</name>
<evidence type="ECO:0000256" key="1">
    <source>
        <dbReference type="ARBA" id="ARBA00001946"/>
    </source>
</evidence>